<dbReference type="Pfam" id="PF00665">
    <property type="entry name" value="rve"/>
    <property type="match status" value="1"/>
</dbReference>
<dbReference type="Pfam" id="PF13276">
    <property type="entry name" value="HTH_21"/>
    <property type="match status" value="1"/>
</dbReference>
<proteinExistence type="predicted"/>
<dbReference type="InterPro" id="IPR050900">
    <property type="entry name" value="Transposase_IS3/IS150/IS904"/>
</dbReference>
<dbReference type="InterPro" id="IPR012337">
    <property type="entry name" value="RNaseH-like_sf"/>
</dbReference>
<dbReference type="AlphaFoldDB" id="A0A6P1WAX4"/>
<accession>A0A6P1WAX4</accession>
<dbReference type="KEGG" id="senf:GJR95_41090"/>
<gene>
    <name evidence="2" type="ORF">GJR95_41090</name>
</gene>
<dbReference type="SUPFAM" id="SSF48295">
    <property type="entry name" value="TrpR-like"/>
    <property type="match status" value="1"/>
</dbReference>
<feature type="domain" description="Integrase catalytic" evidence="1">
    <location>
        <begin position="215"/>
        <end position="375"/>
    </location>
</feature>
<dbReference type="InterPro" id="IPR048020">
    <property type="entry name" value="Transpos_IS3"/>
</dbReference>
<dbReference type="GO" id="GO:0015074">
    <property type="term" value="P:DNA integration"/>
    <property type="evidence" value="ECO:0007669"/>
    <property type="project" value="InterPro"/>
</dbReference>
<dbReference type="SUPFAM" id="SSF53098">
    <property type="entry name" value="Ribonuclease H-like"/>
    <property type="match status" value="1"/>
</dbReference>
<dbReference type="InterPro" id="IPR036397">
    <property type="entry name" value="RNaseH_sf"/>
</dbReference>
<dbReference type="Proteomes" id="UP000464577">
    <property type="component" value="Chromosome"/>
</dbReference>
<dbReference type="Gene3D" id="3.30.420.10">
    <property type="entry name" value="Ribonuclease H-like superfamily/Ribonuclease H"/>
    <property type="match status" value="1"/>
</dbReference>
<reference evidence="2 3" key="1">
    <citation type="submission" date="2019-11" db="EMBL/GenBank/DDBJ databases">
        <title>Spirosoma endbachense sp. nov., isolated from a natural salt meadow.</title>
        <authorList>
            <person name="Rojas J."/>
            <person name="Ambika Manirajan B."/>
            <person name="Ratering S."/>
            <person name="Suarez C."/>
            <person name="Geissler-Plaum R."/>
            <person name="Schnell S."/>
        </authorList>
    </citation>
    <scope>NUCLEOTIDE SEQUENCE [LARGE SCALE GENOMIC DNA]</scope>
    <source>
        <strain evidence="2 3">I-24</strain>
    </source>
</reference>
<dbReference type="InterPro" id="IPR025948">
    <property type="entry name" value="HTH-like_dom"/>
</dbReference>
<protein>
    <submittedName>
        <fullName evidence="2">IS3 family transposase</fullName>
    </submittedName>
</protein>
<dbReference type="GO" id="GO:0043565">
    <property type="term" value="F:sequence-specific DNA binding"/>
    <property type="evidence" value="ECO:0007669"/>
    <property type="project" value="InterPro"/>
</dbReference>
<dbReference type="PANTHER" id="PTHR46889:SF4">
    <property type="entry name" value="TRANSPOSASE INSO FOR INSERTION SEQUENCE ELEMENT IS911B-RELATED"/>
    <property type="match status" value="1"/>
</dbReference>
<evidence type="ECO:0000313" key="2">
    <source>
        <dbReference type="EMBL" id="QHW01041.1"/>
    </source>
</evidence>
<evidence type="ECO:0000313" key="3">
    <source>
        <dbReference type="Proteomes" id="UP000464577"/>
    </source>
</evidence>
<dbReference type="InterPro" id="IPR001584">
    <property type="entry name" value="Integrase_cat-core"/>
</dbReference>
<dbReference type="PANTHER" id="PTHR46889">
    <property type="entry name" value="TRANSPOSASE INSF FOR INSERTION SEQUENCE IS3B-RELATED"/>
    <property type="match status" value="1"/>
</dbReference>
<dbReference type="PROSITE" id="PS50994">
    <property type="entry name" value="INTEGRASE"/>
    <property type="match status" value="1"/>
</dbReference>
<name>A0A6P1WAX4_9BACT</name>
<sequence>MAKSTRRVHDANFKTKVVLETLKGHKTLAQLSSEFGIHATQITQWKQQALEGLPTLFNGLVSSPMADYEREQIEAPLFQQIGQLKVENDYLKKKLRTILVSDRRCLIEPAHNQLSINQQCELLGITRASYYYQPVGESAANLALMAQIDKLFTERPELGVRRMQQELTTTQTPVNLKRVRRLMRLMSLEAIYCKPNLSKPAEGHQIYPYLLGGVTIEEPNHVWSTDITYIPMANGFLYLCAVIDWYTRFVLSWRLSNTLLVDFCIDALQDALKQWGKPRIFNTDQGGQFTSPRFLGPLKAAEIQISMDGKGRAIDNIFIERLWRTVKYEHIYLQAYPDGLALERGLAKYFHFYNYGRKHQSLDYHTPAQWYIEGTKGKKNTISQSAGTILN</sequence>
<keyword evidence="3" id="KW-1185">Reference proteome</keyword>
<dbReference type="EMBL" id="CP045997">
    <property type="protein sequence ID" value="QHW01041.1"/>
    <property type="molecule type" value="Genomic_DNA"/>
</dbReference>
<dbReference type="NCBIfam" id="NF033516">
    <property type="entry name" value="transpos_IS3"/>
    <property type="match status" value="1"/>
</dbReference>
<evidence type="ECO:0000259" key="1">
    <source>
        <dbReference type="PROSITE" id="PS50994"/>
    </source>
</evidence>
<dbReference type="InterPro" id="IPR010921">
    <property type="entry name" value="Trp_repressor/repl_initiator"/>
</dbReference>
<organism evidence="2 3">
    <name type="scientific">Spirosoma endbachense</name>
    <dbReference type="NCBI Taxonomy" id="2666025"/>
    <lineage>
        <taxon>Bacteria</taxon>
        <taxon>Pseudomonadati</taxon>
        <taxon>Bacteroidota</taxon>
        <taxon>Cytophagia</taxon>
        <taxon>Cytophagales</taxon>
        <taxon>Cytophagaceae</taxon>
        <taxon>Spirosoma</taxon>
    </lineage>
</organism>